<proteinExistence type="predicted"/>
<name>A0ABS7JMG3_9HELI</name>
<protein>
    <submittedName>
        <fullName evidence="1">Uncharacterized protein</fullName>
    </submittedName>
</protein>
<evidence type="ECO:0000313" key="2">
    <source>
        <dbReference type="Proteomes" id="UP000700059"/>
    </source>
</evidence>
<comment type="caution">
    <text evidence="1">The sequence shown here is derived from an EMBL/GenBank/DDBJ whole genome shotgun (WGS) entry which is preliminary data.</text>
</comment>
<keyword evidence="2" id="KW-1185">Reference proteome</keyword>
<dbReference type="Proteomes" id="UP000700059">
    <property type="component" value="Unassembled WGS sequence"/>
</dbReference>
<sequence>MQLAFQKAFQVCKNGEKIPFFVESDDKRVQLEGVLSYDKSHFDLLKLSGMLKGSIILICDISGEEYEKALNEPLEFYLSDGIVNLDNEHFEDVIECGNGNIDLSEILEGELEMIRCDYHTKDD</sequence>
<gene>
    <name evidence="1" type="ORF">K4G57_03690</name>
</gene>
<dbReference type="EMBL" id="JAIGYQ010000004">
    <property type="protein sequence ID" value="MBX7490572.1"/>
    <property type="molecule type" value="Genomic_DNA"/>
</dbReference>
<organism evidence="1 2">
    <name type="scientific">Helicobacter turcicus</name>
    <dbReference type="NCBI Taxonomy" id="2867412"/>
    <lineage>
        <taxon>Bacteria</taxon>
        <taxon>Pseudomonadati</taxon>
        <taxon>Campylobacterota</taxon>
        <taxon>Epsilonproteobacteria</taxon>
        <taxon>Campylobacterales</taxon>
        <taxon>Helicobacteraceae</taxon>
        <taxon>Helicobacter</taxon>
    </lineage>
</organism>
<accession>A0ABS7JMG3</accession>
<reference evidence="1 2" key="1">
    <citation type="submission" date="2021-08" db="EMBL/GenBank/DDBJ databases">
        <title>Helicobacter spp. isolated from feces of Anatolian Ground Squirrel (Spermophilus xanthoprymnus) in Turkey.</title>
        <authorList>
            <person name="Aydin F."/>
            <person name="Abay S."/>
            <person name="Kayman T."/>
            <person name="Karakaya E."/>
            <person name="Saticioglu I.B."/>
        </authorList>
    </citation>
    <scope>NUCLEOTIDE SEQUENCE [LARGE SCALE GENOMIC DNA]</scope>
    <source>
        <strain evidence="1 2">Faydin-H70</strain>
    </source>
</reference>
<dbReference type="RefSeq" id="WP_221531918.1">
    <property type="nucleotide sequence ID" value="NZ_JAIGYP010000004.1"/>
</dbReference>
<evidence type="ECO:0000313" key="1">
    <source>
        <dbReference type="EMBL" id="MBX7490572.1"/>
    </source>
</evidence>